<evidence type="ECO:0000313" key="2">
    <source>
        <dbReference type="EMBL" id="VVE54633.1"/>
    </source>
</evidence>
<dbReference type="RefSeq" id="WP_150686290.1">
    <property type="nucleotide sequence ID" value="NZ_CABPSI010000006.1"/>
</dbReference>
<name>A0A5E4Z3B5_9BURK</name>
<protein>
    <recommendedName>
        <fullName evidence="4">Transmembrane protein</fullName>
    </recommendedName>
</protein>
<proteinExistence type="predicted"/>
<accession>A0A5E4Z3B5</accession>
<feature type="transmembrane region" description="Helical" evidence="1">
    <location>
        <begin position="35"/>
        <end position="59"/>
    </location>
</feature>
<keyword evidence="1" id="KW-0812">Transmembrane</keyword>
<evidence type="ECO:0000313" key="3">
    <source>
        <dbReference type="Proteomes" id="UP000333828"/>
    </source>
</evidence>
<organism evidence="2 3">
    <name type="scientific">Pandoraea iniqua</name>
    <dbReference type="NCBI Taxonomy" id="2508288"/>
    <lineage>
        <taxon>Bacteria</taxon>
        <taxon>Pseudomonadati</taxon>
        <taxon>Pseudomonadota</taxon>
        <taxon>Betaproteobacteria</taxon>
        <taxon>Burkholderiales</taxon>
        <taxon>Burkholderiaceae</taxon>
        <taxon>Pandoraea</taxon>
    </lineage>
</organism>
<gene>
    <name evidence="2" type="ORF">PIN31115_04919</name>
</gene>
<feature type="transmembrane region" description="Helical" evidence="1">
    <location>
        <begin position="71"/>
        <end position="91"/>
    </location>
</feature>
<dbReference type="AlphaFoldDB" id="A0A5E4Z3B5"/>
<keyword evidence="1" id="KW-1133">Transmembrane helix</keyword>
<evidence type="ECO:0000256" key="1">
    <source>
        <dbReference type="SAM" id="Phobius"/>
    </source>
</evidence>
<dbReference type="Proteomes" id="UP000333828">
    <property type="component" value="Unassembled WGS sequence"/>
</dbReference>
<dbReference type="EMBL" id="CABPSI010000006">
    <property type="protein sequence ID" value="VVE54633.1"/>
    <property type="molecule type" value="Genomic_DNA"/>
</dbReference>
<sequence length="124" mass="13696">MRIYVKELGGALVAYTVLLIVSIKVLQALPDLPQYVRALIALTPVLPGAGVCWAIVRNLRRMDELQQRIQLEAFAIAFAGTGLITFAYGFLEGIGFPKLSLFVVWPLMCALWIVAGQLCAARYR</sequence>
<feature type="transmembrane region" description="Helical" evidence="1">
    <location>
        <begin position="103"/>
        <end position="123"/>
    </location>
</feature>
<evidence type="ECO:0008006" key="4">
    <source>
        <dbReference type="Google" id="ProtNLM"/>
    </source>
</evidence>
<feature type="transmembrane region" description="Helical" evidence="1">
    <location>
        <begin position="12"/>
        <end position="29"/>
    </location>
</feature>
<reference evidence="2 3" key="1">
    <citation type="submission" date="2019-08" db="EMBL/GenBank/DDBJ databases">
        <authorList>
            <person name="Peeters C."/>
        </authorList>
    </citation>
    <scope>NUCLEOTIDE SEQUENCE [LARGE SCALE GENOMIC DNA]</scope>
    <source>
        <strain evidence="2 3">LMG 31115</strain>
    </source>
</reference>
<keyword evidence="1" id="KW-0472">Membrane</keyword>
<keyword evidence="3" id="KW-1185">Reference proteome</keyword>